<dbReference type="CDD" id="cd14014">
    <property type="entry name" value="STKc_PknB_like"/>
    <property type="match status" value="1"/>
</dbReference>
<keyword evidence="6" id="KW-0812">Transmembrane</keyword>
<feature type="compositionally biased region" description="Low complexity" evidence="5">
    <location>
        <begin position="508"/>
        <end position="525"/>
    </location>
</feature>
<dbReference type="Gene3D" id="1.10.510.10">
    <property type="entry name" value="Transferase(Phosphotransferase) domain 1"/>
    <property type="match status" value="1"/>
</dbReference>
<evidence type="ECO:0000259" key="7">
    <source>
        <dbReference type="PROSITE" id="PS50011"/>
    </source>
</evidence>
<keyword evidence="3 8" id="KW-0418">Kinase</keyword>
<evidence type="ECO:0000256" key="3">
    <source>
        <dbReference type="ARBA" id="ARBA00022777"/>
    </source>
</evidence>
<evidence type="ECO:0000256" key="1">
    <source>
        <dbReference type="ARBA" id="ARBA00022679"/>
    </source>
</evidence>
<dbReference type="SUPFAM" id="SSF56112">
    <property type="entry name" value="Protein kinase-like (PK-like)"/>
    <property type="match status" value="1"/>
</dbReference>
<dbReference type="GO" id="GO:0005524">
    <property type="term" value="F:ATP binding"/>
    <property type="evidence" value="ECO:0007669"/>
    <property type="project" value="UniProtKB-KW"/>
</dbReference>
<evidence type="ECO:0000256" key="4">
    <source>
        <dbReference type="ARBA" id="ARBA00022840"/>
    </source>
</evidence>
<dbReference type="AlphaFoldDB" id="A0A9X3IVA4"/>
<keyword evidence="6" id="KW-0472">Membrane</keyword>
<comment type="caution">
    <text evidence="8">The sequence shown here is derived from an EMBL/GenBank/DDBJ whole genome shotgun (WGS) entry which is preliminary data.</text>
</comment>
<dbReference type="SMART" id="SM00220">
    <property type="entry name" value="S_TKc"/>
    <property type="match status" value="1"/>
</dbReference>
<keyword evidence="4" id="KW-0067">ATP-binding</keyword>
<feature type="compositionally biased region" description="Low complexity" evidence="5">
    <location>
        <begin position="459"/>
        <end position="493"/>
    </location>
</feature>
<sequence>MAHSSEPGTYELAADTQSHPLGDAHTLAAPTADFDETATGRHIPPLPQVARDAYVVGQEVAQGGIGRVLWARDRRLDRPVAIKELLVWNERQERRFVREALLTARLQHPAIVPIYEAARWPEGAPFYAMKLVSGRTLADRIDHCESFSERLALLPHVLTAAQAVAYAHSRRIIHRDLKPANVLVGEFGETVVIDWGLAKDLAEDEPIAESVAQAGEGLTIDGAVMGTPSYMPPEQAAGLAVDERADVYALGAMLYHLLAAVPPYRDAPHELRLLSILEGPPRPLEQLVPQLSDELAAIVHKAMAREPAARYRNAGELAADLERFQTGRIVAAHTYSARQLLRRYWQRHRPALSIAAAALVLVAAVVFAAFVKTDRARQFAEAKEREAVDASRAAEAARHAAEDARAQATARADGITLLQAQDALRRDPNQALAWLRTLSPNSPTPLACAGSPPTPPPAASRAPSAATPSTSIASASRPTAPASSPPATTRPPACGTSPAAARSSSPVTATRSGTPSTRPTAPPSRLSRRTAPCACGTPTPARCGPPSPSRRPASW</sequence>
<gene>
    <name evidence="8" type="ORF">OV079_03710</name>
</gene>
<dbReference type="InterPro" id="IPR000719">
    <property type="entry name" value="Prot_kinase_dom"/>
</dbReference>
<dbReference type="Pfam" id="PF00069">
    <property type="entry name" value="Pkinase"/>
    <property type="match status" value="1"/>
</dbReference>
<keyword evidence="1" id="KW-0808">Transferase</keyword>
<keyword evidence="6" id="KW-1133">Transmembrane helix</keyword>
<dbReference type="GO" id="GO:0004674">
    <property type="term" value="F:protein serine/threonine kinase activity"/>
    <property type="evidence" value="ECO:0007669"/>
    <property type="project" value="TreeGrafter"/>
</dbReference>
<protein>
    <submittedName>
        <fullName evidence="8">Protein kinase</fullName>
    </submittedName>
</protein>
<keyword evidence="9" id="KW-1185">Reference proteome</keyword>
<feature type="transmembrane region" description="Helical" evidence="6">
    <location>
        <begin position="351"/>
        <end position="371"/>
    </location>
</feature>
<feature type="domain" description="Protein kinase" evidence="7">
    <location>
        <begin position="54"/>
        <end position="324"/>
    </location>
</feature>
<evidence type="ECO:0000256" key="2">
    <source>
        <dbReference type="ARBA" id="ARBA00022741"/>
    </source>
</evidence>
<reference evidence="8" key="1">
    <citation type="submission" date="2022-11" db="EMBL/GenBank/DDBJ databases">
        <title>Minimal conservation of predation-associated metabolite biosynthetic gene clusters underscores biosynthetic potential of Myxococcota including descriptions for ten novel species: Archangium lansinium sp. nov., Myxococcus landrumus sp. nov., Nannocystis bai.</title>
        <authorList>
            <person name="Ahearne A."/>
            <person name="Stevens C."/>
            <person name="Phillips K."/>
        </authorList>
    </citation>
    <scope>NUCLEOTIDE SEQUENCE</scope>
    <source>
        <strain evidence="8">Na p29</strain>
    </source>
</reference>
<dbReference type="PROSITE" id="PS00108">
    <property type="entry name" value="PROTEIN_KINASE_ST"/>
    <property type="match status" value="1"/>
</dbReference>
<evidence type="ECO:0000313" key="9">
    <source>
        <dbReference type="Proteomes" id="UP001150924"/>
    </source>
</evidence>
<dbReference type="Proteomes" id="UP001150924">
    <property type="component" value="Unassembled WGS sequence"/>
</dbReference>
<name>A0A9X3IVA4_9BACT</name>
<feature type="region of interest" description="Disordered" evidence="5">
    <location>
        <begin position="443"/>
        <end position="555"/>
    </location>
</feature>
<organism evidence="8 9">
    <name type="scientific">Nannocystis pusilla</name>
    <dbReference type="NCBI Taxonomy" id="889268"/>
    <lineage>
        <taxon>Bacteria</taxon>
        <taxon>Pseudomonadati</taxon>
        <taxon>Myxococcota</taxon>
        <taxon>Polyangia</taxon>
        <taxon>Nannocystales</taxon>
        <taxon>Nannocystaceae</taxon>
        <taxon>Nannocystis</taxon>
    </lineage>
</organism>
<evidence type="ECO:0000313" key="8">
    <source>
        <dbReference type="EMBL" id="MCY1004690.1"/>
    </source>
</evidence>
<dbReference type="Gene3D" id="3.30.200.20">
    <property type="entry name" value="Phosphorylase Kinase, domain 1"/>
    <property type="match status" value="1"/>
</dbReference>
<proteinExistence type="predicted"/>
<accession>A0A9X3IVA4</accession>
<dbReference type="PANTHER" id="PTHR43289">
    <property type="entry name" value="MITOGEN-ACTIVATED PROTEIN KINASE KINASE KINASE 20-RELATED"/>
    <property type="match status" value="1"/>
</dbReference>
<dbReference type="InterPro" id="IPR011009">
    <property type="entry name" value="Kinase-like_dom_sf"/>
</dbReference>
<evidence type="ECO:0000256" key="6">
    <source>
        <dbReference type="SAM" id="Phobius"/>
    </source>
</evidence>
<dbReference type="InterPro" id="IPR008271">
    <property type="entry name" value="Ser/Thr_kinase_AS"/>
</dbReference>
<dbReference type="PANTHER" id="PTHR43289:SF6">
    <property type="entry name" value="SERINE_THREONINE-PROTEIN KINASE NEKL-3"/>
    <property type="match status" value="1"/>
</dbReference>
<evidence type="ECO:0000256" key="5">
    <source>
        <dbReference type="SAM" id="MobiDB-lite"/>
    </source>
</evidence>
<dbReference type="EMBL" id="JAPNKE010000002">
    <property type="protein sequence ID" value="MCY1004690.1"/>
    <property type="molecule type" value="Genomic_DNA"/>
</dbReference>
<dbReference type="PROSITE" id="PS50011">
    <property type="entry name" value="PROTEIN_KINASE_DOM"/>
    <property type="match status" value="1"/>
</dbReference>
<keyword evidence="2" id="KW-0547">Nucleotide-binding</keyword>